<dbReference type="InterPro" id="IPR012337">
    <property type="entry name" value="RNaseH-like_sf"/>
</dbReference>
<feature type="domain" description="Integrase catalytic" evidence="1">
    <location>
        <begin position="23"/>
        <end position="48"/>
    </location>
</feature>
<dbReference type="InterPro" id="IPR001584">
    <property type="entry name" value="Integrase_cat-core"/>
</dbReference>
<dbReference type="Pfam" id="PF13683">
    <property type="entry name" value="rve_3"/>
    <property type="match status" value="1"/>
</dbReference>
<gene>
    <name evidence="2" type="ORF">GCM10014715_66190</name>
</gene>
<dbReference type="EMBL" id="BNBC01000040">
    <property type="protein sequence ID" value="GHF00766.1"/>
    <property type="molecule type" value="Genomic_DNA"/>
</dbReference>
<organism evidence="2 3">
    <name type="scientific">Streptomyces spiralis</name>
    <dbReference type="NCBI Taxonomy" id="66376"/>
    <lineage>
        <taxon>Bacteria</taxon>
        <taxon>Bacillati</taxon>
        <taxon>Actinomycetota</taxon>
        <taxon>Actinomycetes</taxon>
        <taxon>Kitasatosporales</taxon>
        <taxon>Streptomycetaceae</taxon>
        <taxon>Streptomyces</taxon>
    </lineage>
</organism>
<dbReference type="Proteomes" id="UP000641386">
    <property type="component" value="Unassembled WGS sequence"/>
</dbReference>
<comment type="caution">
    <text evidence="2">The sequence shown here is derived from an EMBL/GenBank/DDBJ whole genome shotgun (WGS) entry which is preliminary data.</text>
</comment>
<evidence type="ECO:0000313" key="2">
    <source>
        <dbReference type="EMBL" id="GHF00766.1"/>
    </source>
</evidence>
<sequence>MVAVCCGRRGSCRACRIDDVNLFNSKLQEWEDYYNYHRPHGALAGQTPANAYDRKLKTH</sequence>
<evidence type="ECO:0000259" key="1">
    <source>
        <dbReference type="Pfam" id="PF13683"/>
    </source>
</evidence>
<protein>
    <recommendedName>
        <fullName evidence="1">Integrase catalytic domain-containing protein</fullName>
    </recommendedName>
</protein>
<keyword evidence="3" id="KW-1185">Reference proteome</keyword>
<reference evidence="2" key="1">
    <citation type="journal article" date="2014" name="Int. J. Syst. Evol. Microbiol.">
        <title>Complete genome sequence of Corynebacterium casei LMG S-19264T (=DSM 44701T), isolated from a smear-ripened cheese.</title>
        <authorList>
            <consortium name="US DOE Joint Genome Institute (JGI-PGF)"/>
            <person name="Walter F."/>
            <person name="Albersmeier A."/>
            <person name="Kalinowski J."/>
            <person name="Ruckert C."/>
        </authorList>
    </citation>
    <scope>NUCLEOTIDE SEQUENCE</scope>
    <source>
        <strain evidence="2">JCM 3302</strain>
    </source>
</reference>
<name>A0A919ADS7_9ACTN</name>
<dbReference type="AlphaFoldDB" id="A0A919ADS7"/>
<reference evidence="2" key="2">
    <citation type="submission" date="2020-09" db="EMBL/GenBank/DDBJ databases">
        <authorList>
            <person name="Sun Q."/>
            <person name="Ohkuma M."/>
        </authorList>
    </citation>
    <scope>NUCLEOTIDE SEQUENCE</scope>
    <source>
        <strain evidence="2">JCM 3302</strain>
    </source>
</reference>
<proteinExistence type="predicted"/>
<accession>A0A919ADS7</accession>
<dbReference type="SUPFAM" id="SSF53098">
    <property type="entry name" value="Ribonuclease H-like"/>
    <property type="match status" value="1"/>
</dbReference>
<evidence type="ECO:0000313" key="3">
    <source>
        <dbReference type="Proteomes" id="UP000641386"/>
    </source>
</evidence>
<dbReference type="GO" id="GO:0015074">
    <property type="term" value="P:DNA integration"/>
    <property type="evidence" value="ECO:0007669"/>
    <property type="project" value="InterPro"/>
</dbReference>